<evidence type="ECO:0000313" key="2">
    <source>
        <dbReference type="EMBL" id="NIE49796.1"/>
    </source>
</evidence>
<accession>A0A6G5AHV2</accession>
<dbReference type="AlphaFoldDB" id="A0A6G5AHV2"/>
<proteinExistence type="predicted"/>
<keyword evidence="1" id="KW-0472">Membrane</keyword>
<name>A0A6G5AHV2_RHIMP</name>
<organism evidence="2">
    <name type="scientific">Rhipicephalus microplus</name>
    <name type="common">Cattle tick</name>
    <name type="synonym">Boophilus microplus</name>
    <dbReference type="NCBI Taxonomy" id="6941"/>
    <lineage>
        <taxon>Eukaryota</taxon>
        <taxon>Metazoa</taxon>
        <taxon>Ecdysozoa</taxon>
        <taxon>Arthropoda</taxon>
        <taxon>Chelicerata</taxon>
        <taxon>Arachnida</taxon>
        <taxon>Acari</taxon>
        <taxon>Parasitiformes</taxon>
        <taxon>Ixodida</taxon>
        <taxon>Ixodoidea</taxon>
        <taxon>Ixodidae</taxon>
        <taxon>Rhipicephalinae</taxon>
        <taxon>Rhipicephalus</taxon>
        <taxon>Boophilus</taxon>
    </lineage>
</organism>
<dbReference type="EMBL" id="GIKN01007523">
    <property type="protein sequence ID" value="NIE49796.1"/>
    <property type="molecule type" value="Transcribed_RNA"/>
</dbReference>
<sequence length="101" mass="11825">MIYPRLRYKFNVVAPQILKLYHCALFISSDTFVLFLIYGEMKTLKEGTRHGVLTARLFLTCICWGIFVPSHYKNQHQDLHLLRLLNAMHMLNIGLACTNRE</sequence>
<feature type="transmembrane region" description="Helical" evidence="1">
    <location>
        <begin position="20"/>
        <end position="38"/>
    </location>
</feature>
<evidence type="ECO:0000256" key="1">
    <source>
        <dbReference type="SAM" id="Phobius"/>
    </source>
</evidence>
<keyword evidence="1" id="KW-0812">Transmembrane</keyword>
<feature type="transmembrane region" description="Helical" evidence="1">
    <location>
        <begin position="50"/>
        <end position="68"/>
    </location>
</feature>
<keyword evidence="1" id="KW-1133">Transmembrane helix</keyword>
<protein>
    <submittedName>
        <fullName evidence="2">Uncharacterized protein</fullName>
    </submittedName>
</protein>
<reference evidence="2" key="1">
    <citation type="submission" date="2020-03" db="EMBL/GenBank/DDBJ databases">
        <title>A transcriptome and proteome of the tick Rhipicephalus microplus shaped by the genetic composition of its hosts and developmental stage.</title>
        <authorList>
            <person name="Garcia G.R."/>
            <person name="Ribeiro J.M.C."/>
            <person name="Maruyama S.R."/>
            <person name="Gardinasse L.G."/>
            <person name="Nelson K."/>
            <person name="Ferreira B.R."/>
            <person name="Andrade T.G."/>
            <person name="Santos I.K.F.M."/>
        </authorList>
    </citation>
    <scope>NUCLEOTIDE SEQUENCE</scope>
    <source>
        <strain evidence="2">NSGR</strain>
        <tissue evidence="2">Salivary glands</tissue>
    </source>
</reference>